<proteinExistence type="inferred from homology"/>
<evidence type="ECO:0000256" key="2">
    <source>
        <dbReference type="ARBA" id="ARBA00010772"/>
    </source>
</evidence>
<dbReference type="InterPro" id="IPR046457">
    <property type="entry name" value="PMI_typeI_cat"/>
</dbReference>
<evidence type="ECO:0000256" key="7">
    <source>
        <dbReference type="PIRSR" id="PIRSR001480-1"/>
    </source>
</evidence>
<dbReference type="InterPro" id="IPR016305">
    <property type="entry name" value="Mannose-6-P_Isomerase"/>
</dbReference>
<dbReference type="NCBIfam" id="TIGR00218">
    <property type="entry name" value="manA"/>
    <property type="match status" value="1"/>
</dbReference>
<dbReference type="SUPFAM" id="SSF51182">
    <property type="entry name" value="RmlC-like cupins"/>
    <property type="match status" value="1"/>
</dbReference>
<dbReference type="InterPro" id="IPR001250">
    <property type="entry name" value="Man6P_Isoase-1"/>
</dbReference>
<dbReference type="InterPro" id="IPR011051">
    <property type="entry name" value="RmlC_Cupin_sf"/>
</dbReference>
<dbReference type="PANTHER" id="PTHR10309:SF0">
    <property type="entry name" value="MANNOSE-6-PHOSPHATE ISOMERASE"/>
    <property type="match status" value="1"/>
</dbReference>
<keyword evidence="12" id="KW-1185">Reference proteome</keyword>
<feature type="compositionally biased region" description="Low complexity" evidence="9">
    <location>
        <begin position="100"/>
        <end position="117"/>
    </location>
</feature>
<feature type="binding site" evidence="8">
    <location>
        <position position="132"/>
    </location>
    <ligand>
        <name>Zn(2+)</name>
        <dbReference type="ChEBI" id="CHEBI:29105"/>
    </ligand>
</feature>
<name>A0A2S6ICU2_9ACTN</name>
<dbReference type="GO" id="GO:0009298">
    <property type="term" value="P:GDP-mannose biosynthetic process"/>
    <property type="evidence" value="ECO:0007669"/>
    <property type="project" value="InterPro"/>
</dbReference>
<organism evidence="11 12">
    <name type="scientific">Kineococcus xinjiangensis</name>
    <dbReference type="NCBI Taxonomy" id="512762"/>
    <lineage>
        <taxon>Bacteria</taxon>
        <taxon>Bacillati</taxon>
        <taxon>Actinomycetota</taxon>
        <taxon>Actinomycetes</taxon>
        <taxon>Kineosporiales</taxon>
        <taxon>Kineosporiaceae</taxon>
        <taxon>Kineococcus</taxon>
    </lineage>
</organism>
<keyword evidence="5 8" id="KW-0862">Zinc</keyword>
<evidence type="ECO:0000313" key="11">
    <source>
        <dbReference type="EMBL" id="PPK91993.1"/>
    </source>
</evidence>
<evidence type="ECO:0000256" key="9">
    <source>
        <dbReference type="SAM" id="MobiDB-lite"/>
    </source>
</evidence>
<evidence type="ECO:0000256" key="1">
    <source>
        <dbReference type="ARBA" id="ARBA00000757"/>
    </source>
</evidence>
<comment type="catalytic activity">
    <reaction evidence="1">
        <text>D-mannose 6-phosphate = D-fructose 6-phosphate</text>
        <dbReference type="Rhea" id="RHEA:12356"/>
        <dbReference type="ChEBI" id="CHEBI:58735"/>
        <dbReference type="ChEBI" id="CHEBI:61527"/>
        <dbReference type="EC" id="5.3.1.8"/>
    </reaction>
</comment>
<feature type="binding site" evidence="8">
    <location>
        <position position="95"/>
    </location>
    <ligand>
        <name>Zn(2+)</name>
        <dbReference type="ChEBI" id="CHEBI:29105"/>
    </ligand>
</feature>
<comment type="similarity">
    <text evidence="2">Belongs to the mannose-6-phosphate isomerase type 1 family.</text>
</comment>
<dbReference type="PRINTS" id="PR00714">
    <property type="entry name" value="MAN6PISMRASE"/>
</dbReference>
<evidence type="ECO:0000256" key="4">
    <source>
        <dbReference type="ARBA" id="ARBA00022723"/>
    </source>
</evidence>
<keyword evidence="4 8" id="KW-0479">Metal-binding</keyword>
<comment type="caution">
    <text evidence="11">The sequence shown here is derived from an EMBL/GenBank/DDBJ whole genome shotgun (WGS) entry which is preliminary data.</text>
</comment>
<evidence type="ECO:0000256" key="6">
    <source>
        <dbReference type="ARBA" id="ARBA00023235"/>
    </source>
</evidence>
<keyword evidence="6 11" id="KW-0413">Isomerase</keyword>
<evidence type="ECO:0000256" key="8">
    <source>
        <dbReference type="PIRSR" id="PIRSR001480-2"/>
    </source>
</evidence>
<dbReference type="Pfam" id="PF20511">
    <property type="entry name" value="PMI_typeI_cat"/>
    <property type="match status" value="1"/>
</dbReference>
<dbReference type="CDD" id="cd07011">
    <property type="entry name" value="cupin_PMI_type_I_N"/>
    <property type="match status" value="1"/>
</dbReference>
<feature type="region of interest" description="Disordered" evidence="9">
    <location>
        <begin position="100"/>
        <end position="125"/>
    </location>
</feature>
<feature type="domain" description="Phosphomannose isomerase type I catalytic" evidence="10">
    <location>
        <begin position="4"/>
        <end position="148"/>
    </location>
</feature>
<protein>
    <recommendedName>
        <fullName evidence="3">mannose-6-phosphate isomerase</fullName>
        <ecNumber evidence="3">5.3.1.8</ecNumber>
    </recommendedName>
</protein>
<dbReference type="GO" id="GO:0005975">
    <property type="term" value="P:carbohydrate metabolic process"/>
    <property type="evidence" value="ECO:0007669"/>
    <property type="project" value="InterPro"/>
</dbReference>
<gene>
    <name evidence="11" type="ORF">CLV92_11836</name>
</gene>
<dbReference type="GO" id="GO:0008270">
    <property type="term" value="F:zinc ion binding"/>
    <property type="evidence" value="ECO:0007669"/>
    <property type="project" value="InterPro"/>
</dbReference>
<dbReference type="PANTHER" id="PTHR10309">
    <property type="entry name" value="MANNOSE-6-PHOSPHATE ISOMERASE"/>
    <property type="match status" value="1"/>
</dbReference>
<dbReference type="Gene3D" id="1.10.441.10">
    <property type="entry name" value="Phosphomannose Isomerase, domain 2"/>
    <property type="match status" value="1"/>
</dbReference>
<evidence type="ECO:0000256" key="5">
    <source>
        <dbReference type="ARBA" id="ARBA00022833"/>
    </source>
</evidence>
<dbReference type="AlphaFoldDB" id="A0A2S6ICU2"/>
<dbReference type="Gene3D" id="2.60.120.10">
    <property type="entry name" value="Jelly Rolls"/>
    <property type="match status" value="2"/>
</dbReference>
<accession>A0A2S6ICU2</accession>
<feature type="active site" evidence="7">
    <location>
        <position position="290"/>
    </location>
</feature>
<dbReference type="GO" id="GO:0005829">
    <property type="term" value="C:cytosol"/>
    <property type="evidence" value="ECO:0007669"/>
    <property type="project" value="TreeGrafter"/>
</dbReference>
<evidence type="ECO:0000256" key="3">
    <source>
        <dbReference type="ARBA" id="ARBA00011956"/>
    </source>
</evidence>
<dbReference type="GO" id="GO:0004476">
    <property type="term" value="F:mannose-6-phosphate isomerase activity"/>
    <property type="evidence" value="ECO:0007669"/>
    <property type="project" value="UniProtKB-EC"/>
</dbReference>
<feature type="binding site" evidence="8">
    <location>
        <position position="97"/>
    </location>
    <ligand>
        <name>Zn(2+)</name>
        <dbReference type="ChEBI" id="CHEBI:29105"/>
    </ligand>
</feature>
<evidence type="ECO:0000313" key="12">
    <source>
        <dbReference type="Proteomes" id="UP000239485"/>
    </source>
</evidence>
<reference evidence="11 12" key="1">
    <citation type="submission" date="2018-02" db="EMBL/GenBank/DDBJ databases">
        <title>Genomic Encyclopedia of Archaeal and Bacterial Type Strains, Phase II (KMG-II): from individual species to whole genera.</title>
        <authorList>
            <person name="Goeker M."/>
        </authorList>
    </citation>
    <scope>NUCLEOTIDE SEQUENCE [LARGE SCALE GENOMIC DNA]</scope>
    <source>
        <strain evidence="11 12">DSM 22857</strain>
    </source>
</reference>
<dbReference type="EC" id="5.3.1.8" evidence="3"/>
<dbReference type="InterPro" id="IPR014710">
    <property type="entry name" value="RmlC-like_jellyroll"/>
</dbReference>
<dbReference type="EMBL" id="PTJD01000018">
    <property type="protein sequence ID" value="PPK91993.1"/>
    <property type="molecule type" value="Genomic_DNA"/>
</dbReference>
<dbReference type="PIRSF" id="PIRSF001480">
    <property type="entry name" value="Mannose-6-phosphate_isomerase"/>
    <property type="match status" value="1"/>
</dbReference>
<dbReference type="Proteomes" id="UP000239485">
    <property type="component" value="Unassembled WGS sequence"/>
</dbReference>
<evidence type="ECO:0000259" key="10">
    <source>
        <dbReference type="Pfam" id="PF20511"/>
    </source>
</evidence>
<comment type="cofactor">
    <cofactor evidence="8">
        <name>Zn(2+)</name>
        <dbReference type="ChEBI" id="CHEBI:29105"/>
    </cofactor>
    <text evidence="8">Binds 1 zinc ion per subunit.</text>
</comment>
<sequence>MRVIRLECSVRPYDWGGVGAISGFLGRDLGGGPEAELWLGAHPGWPTHTCDGRILGDVVAEDPEDALGTRGIARFGKRLPFLLKVLAAGKPLSLQVHPTPEQARAGAAAEDAAGVPRDAPHRNYKDDQAKPEMMVAVQPMRALCGFRPPRQVLADLEALLGQPGAQGAADEVHAALVAALAGPDEGAALRGCLELLLGGDPAVRVFVDRLVGACAAATAGADGGADRGTASVVRLLAATHPGDPGIAVSLLLNDVHLAPGEAVFLGAGTVHAYLQGLGVEVMNNSDNVLRGGLTRKHVDVGELVRIVRFAPETPRRVEPVEDLPGRLRYLPPAEEFQLQRVAPAVGAEVPLEQSGATVVLVAAGDLELVAGEVRLRLGQGDSAFVPASERGLRARALSAGALAYAATAGD</sequence>
<feature type="binding site" evidence="8">
    <location>
        <position position="271"/>
    </location>
    <ligand>
        <name>Zn(2+)</name>
        <dbReference type="ChEBI" id="CHEBI:29105"/>
    </ligand>
</feature>